<keyword evidence="3" id="KW-1185">Reference proteome</keyword>
<dbReference type="InterPro" id="IPR036691">
    <property type="entry name" value="Endo/exonu/phosph_ase_sf"/>
</dbReference>
<dbReference type="AlphaFoldDB" id="A0A670IEH1"/>
<dbReference type="InterPro" id="IPR043502">
    <property type="entry name" value="DNA/RNA_pol_sf"/>
</dbReference>
<dbReference type="PANTHER" id="PTHR31635">
    <property type="entry name" value="REVERSE TRANSCRIPTASE DOMAIN-CONTAINING PROTEIN-RELATED"/>
    <property type="match status" value="1"/>
</dbReference>
<proteinExistence type="predicted"/>
<evidence type="ECO:0000313" key="2">
    <source>
        <dbReference type="Ensembl" id="ENSPMRP00000010104.1"/>
    </source>
</evidence>
<dbReference type="PROSITE" id="PS50878">
    <property type="entry name" value="RT_POL"/>
    <property type="match status" value="1"/>
</dbReference>
<dbReference type="GO" id="GO:0003824">
    <property type="term" value="F:catalytic activity"/>
    <property type="evidence" value="ECO:0007669"/>
    <property type="project" value="InterPro"/>
</dbReference>
<reference evidence="2 3" key="1">
    <citation type="journal article" date="2019" name="Proc. Natl. Acad. Sci. U.S.A.">
        <title>Regulatory changes in pterin and carotenoid genes underlie balanced color polymorphisms in the wall lizard.</title>
        <authorList>
            <person name="Andrade P."/>
            <person name="Pinho C."/>
            <person name="Perez I de Lanuza G."/>
            <person name="Afonso S."/>
            <person name="Brejcha J."/>
            <person name="Rubin C.J."/>
            <person name="Wallerman O."/>
            <person name="Pereira P."/>
            <person name="Sabatino S.J."/>
            <person name="Bellati A."/>
            <person name="Pellitteri-Rosa D."/>
            <person name="Bosakova Z."/>
            <person name="Bunikis I."/>
            <person name="Carretero M.A."/>
            <person name="Feiner N."/>
            <person name="Marsik P."/>
            <person name="Pauperio F."/>
            <person name="Salvi D."/>
            <person name="Soler L."/>
            <person name="While G.M."/>
            <person name="Uller T."/>
            <person name="Font E."/>
            <person name="Andersson L."/>
            <person name="Carneiro M."/>
        </authorList>
    </citation>
    <scope>NUCLEOTIDE SEQUENCE</scope>
</reference>
<dbReference type="CDD" id="cd09076">
    <property type="entry name" value="L1-EN"/>
    <property type="match status" value="1"/>
</dbReference>
<dbReference type="SUPFAM" id="SSF56672">
    <property type="entry name" value="DNA/RNA polymerases"/>
    <property type="match status" value="1"/>
</dbReference>
<dbReference type="Pfam" id="PF00078">
    <property type="entry name" value="RVT_1"/>
    <property type="match status" value="1"/>
</dbReference>
<accession>A0A670IEH1</accession>
<dbReference type="SUPFAM" id="SSF56219">
    <property type="entry name" value="DNase I-like"/>
    <property type="match status" value="1"/>
</dbReference>
<dbReference type="GeneTree" id="ENSGT01150000286916"/>
<reference evidence="2" key="2">
    <citation type="submission" date="2025-08" db="UniProtKB">
        <authorList>
            <consortium name="Ensembl"/>
        </authorList>
    </citation>
    <scope>IDENTIFICATION</scope>
</reference>
<dbReference type="Ensembl" id="ENSPMRT00000010767.1">
    <property type="protein sequence ID" value="ENSPMRP00000010104.1"/>
    <property type="gene ID" value="ENSPMRG00000006748.1"/>
</dbReference>
<name>A0A670IEH1_PODMU</name>
<organism evidence="2 3">
    <name type="scientific">Podarcis muralis</name>
    <name type="common">Wall lizard</name>
    <name type="synonym">Lacerta muralis</name>
    <dbReference type="NCBI Taxonomy" id="64176"/>
    <lineage>
        <taxon>Eukaryota</taxon>
        <taxon>Metazoa</taxon>
        <taxon>Chordata</taxon>
        <taxon>Craniata</taxon>
        <taxon>Vertebrata</taxon>
        <taxon>Euteleostomi</taxon>
        <taxon>Lepidosauria</taxon>
        <taxon>Squamata</taxon>
        <taxon>Bifurcata</taxon>
        <taxon>Unidentata</taxon>
        <taxon>Episquamata</taxon>
        <taxon>Laterata</taxon>
        <taxon>Lacertibaenia</taxon>
        <taxon>Lacertidae</taxon>
        <taxon>Podarcis</taxon>
    </lineage>
</organism>
<sequence>MSLQLLSWNCNGLNLPRKRRQVFHILKREQLDLICLQETHVTRIHRKLLVNKRLGQEFISSDKVKKRGVVIYAKEKLAPKMIFKDEQGRYLAIEIQIQGEKIMILGIYAPNEGKAEFFKKLHETLMDYMDFKIIMMGDMNGVVSTNMDKAQKQTISKDGRLPKTFFEMTETLDLIDIWRVRNPLEREGTFFSEAKMTWTRIDQIWVTSSMAPKVKKVEVCPKTCSDHNAVKMEMKLTTIGTFRWRMNDALFRDEEIYKKAQKALKDYFEINLRTDVEKRIIWDASKAVMRGFLIQQNSIKRKKQNERKEKILEKIKEGEKKLRSKPKSHEILREIKYHQTQYMELMNQEIEWKIKQMRQRTFESADKCGKLLSWQLKKRQKLNTVTSLEMDGKIIHKPNEISNCFQSFFRKLYAQGPVDVQEIEEFIKKYGLPKISDQSRMILHEKITGQEIEGAIQNMQLGKSPGPDGLTARYYKALKEWIIQPLKEVCNEILEGKKAPESWKEAFISLIPKTETEKNQVKNYCPISLLNVDYKIFADILAKRLKRVLIGEIHKDQTGFLPGRHMSDNVRNIIDILELLEVNINRKAVLIFVDAEKAFDNICWTFMKKNLQGMGVGQGFENGIGAIYSKQKAKLIVNNVVTEEISIEKGTRQGCPISPLLFITVLEVLLNMIRGDQLVKGVQVGAKNYKLRAFADDLVLTLQQPDTSTKRVLELIEIFGQVAGFKLNKQKTKVLEKNLTMAEKEKFQRETGLEITKKVKYLGVNLTSKNVNLFKDNYDKCWNEVKKDLEIWSRLRLSLLGRIAVIKMNVLPRMLFLFQTLQIIDKMDCFKKWQKDISKFVWQGKKPRINFKILTDAKERGGFALPDLRLYYESAAFCWLKQWLLLENTDMLDLEGYDNRFGWHAYIWYDKVKIHKGFKNHIVRKALYNVWIRYKDLLESKTPRWLSPMEAKETKKLNMESKWPKYGEILEQDGERLKLQSYDKLKSKVRDWLHYLQINEVFKQDRKIGFQMERSKLETELLEPNTKNLSRMYNLLLKWNTQDETVKSAMIKWAQDIGHNIMFEDWERLWNTGVRFTACNVLRENIMKMIYRWYMTPVKLAKIYHLPNNKCWKCNETEGTFYHLWWTCPRIKAYWEMIYNEIKKVLKWTFPKKPEAFLLGMVGQLVSRKDRTFFMYATTAARILLAKYWKTQQLPTLEEWQAKVIDYMGMAEMTGRIRDQGKVTVEEDWKKFKVYLKNCCKIEEC</sequence>
<dbReference type="Proteomes" id="UP000472272">
    <property type="component" value="Chromosome 1"/>
</dbReference>
<dbReference type="PANTHER" id="PTHR31635:SF196">
    <property type="entry name" value="REVERSE TRANSCRIPTASE DOMAIN-CONTAINING PROTEIN-RELATED"/>
    <property type="match status" value="1"/>
</dbReference>
<reference evidence="2" key="3">
    <citation type="submission" date="2025-09" db="UniProtKB">
        <authorList>
            <consortium name="Ensembl"/>
        </authorList>
    </citation>
    <scope>IDENTIFICATION</scope>
</reference>
<dbReference type="Gene3D" id="3.60.10.10">
    <property type="entry name" value="Endonuclease/exonuclease/phosphatase"/>
    <property type="match status" value="1"/>
</dbReference>
<dbReference type="InterPro" id="IPR000477">
    <property type="entry name" value="RT_dom"/>
</dbReference>
<feature type="domain" description="Reverse transcriptase" evidence="1">
    <location>
        <begin position="492"/>
        <end position="766"/>
    </location>
</feature>
<dbReference type="Pfam" id="PF03372">
    <property type="entry name" value="Exo_endo_phos"/>
    <property type="match status" value="1"/>
</dbReference>
<dbReference type="InterPro" id="IPR005135">
    <property type="entry name" value="Endo/exonuclease/phosphatase"/>
</dbReference>
<protein>
    <recommendedName>
        <fullName evidence="1">Reverse transcriptase domain-containing protein</fullName>
    </recommendedName>
</protein>
<evidence type="ECO:0000259" key="1">
    <source>
        <dbReference type="PROSITE" id="PS50878"/>
    </source>
</evidence>
<evidence type="ECO:0000313" key="3">
    <source>
        <dbReference type="Proteomes" id="UP000472272"/>
    </source>
</evidence>
<dbReference type="OMA" id="CMEMERI"/>
<dbReference type="CDD" id="cd01650">
    <property type="entry name" value="RT_nLTR_like"/>
    <property type="match status" value="1"/>
</dbReference>